<organism evidence="3 4">
    <name type="scientific">Flavivirga rizhaonensis</name>
    <dbReference type="NCBI Taxonomy" id="2559571"/>
    <lineage>
        <taxon>Bacteria</taxon>
        <taxon>Pseudomonadati</taxon>
        <taxon>Bacteroidota</taxon>
        <taxon>Flavobacteriia</taxon>
        <taxon>Flavobacteriales</taxon>
        <taxon>Flavobacteriaceae</taxon>
        <taxon>Flavivirga</taxon>
    </lineage>
</organism>
<dbReference type="Proteomes" id="UP000307602">
    <property type="component" value="Unassembled WGS sequence"/>
</dbReference>
<proteinExistence type="predicted"/>
<accession>A0A4S1DX80</accession>
<feature type="transmembrane region" description="Helical" evidence="1">
    <location>
        <begin position="44"/>
        <end position="68"/>
    </location>
</feature>
<evidence type="ECO:0000313" key="3">
    <source>
        <dbReference type="EMBL" id="TGV02148.1"/>
    </source>
</evidence>
<dbReference type="AlphaFoldDB" id="A0A4S1DX80"/>
<feature type="transmembrane region" description="Helical" evidence="1">
    <location>
        <begin position="80"/>
        <end position="97"/>
    </location>
</feature>
<dbReference type="PANTHER" id="PTHR33876">
    <property type="entry name" value="UNNAMED PRODUCT"/>
    <property type="match status" value="1"/>
</dbReference>
<dbReference type="InterPro" id="IPR039447">
    <property type="entry name" value="UreH-like_TM_dom"/>
</dbReference>
<dbReference type="SUPFAM" id="SSF103473">
    <property type="entry name" value="MFS general substrate transporter"/>
    <property type="match status" value="1"/>
</dbReference>
<dbReference type="PANTHER" id="PTHR33876:SF4">
    <property type="entry name" value="CHLOROPLAST PROTEIN FOR GROWTH AND FERTILITY 2"/>
    <property type="match status" value="1"/>
</dbReference>
<gene>
    <name evidence="3" type="ORF">EM932_12335</name>
</gene>
<dbReference type="OrthoDB" id="9811044at2"/>
<feature type="transmembrane region" description="Helical" evidence="1">
    <location>
        <begin position="211"/>
        <end position="232"/>
    </location>
</feature>
<dbReference type="Pfam" id="PF13386">
    <property type="entry name" value="DsbD_2"/>
    <property type="match status" value="1"/>
</dbReference>
<keyword evidence="1" id="KW-1133">Transmembrane helix</keyword>
<feature type="transmembrane region" description="Helical" evidence="1">
    <location>
        <begin position="174"/>
        <end position="199"/>
    </location>
</feature>
<evidence type="ECO:0000259" key="2">
    <source>
        <dbReference type="Pfam" id="PF13386"/>
    </source>
</evidence>
<comment type="caution">
    <text evidence="3">The sequence shown here is derived from an EMBL/GenBank/DDBJ whole genome shotgun (WGS) entry which is preliminary data.</text>
</comment>
<dbReference type="RefSeq" id="WP_135877500.1">
    <property type="nucleotide sequence ID" value="NZ_SRSO01000016.1"/>
</dbReference>
<evidence type="ECO:0000256" key="1">
    <source>
        <dbReference type="SAM" id="Phobius"/>
    </source>
</evidence>
<sequence>MDATFPLTAALITSILHVITGPDHLAAVIPFAIESKKKAWKIGLFWGIGHLLGMLLVGVLFLLFKVLIPVEKISNYSEQLVGVVLIFTGIWVFYRLFKEDKKHRHLHVHSENEPIIHKHEHDHSHDHLHHHKHDKKLKQSNLASLSIGVLHGLSGVSHFLLFTPVASFGNQSESLLYIIGFSLGIIIAMTTFAFVIGKIASFSKNEHNDTLFVGIRLAGGLFAIIIGVYWLFSV</sequence>
<evidence type="ECO:0000313" key="4">
    <source>
        <dbReference type="Proteomes" id="UP000307602"/>
    </source>
</evidence>
<protein>
    <recommendedName>
        <fullName evidence="2">Urease accessory protein UreH-like transmembrane domain-containing protein</fullName>
    </recommendedName>
</protein>
<feature type="transmembrane region" description="Helical" evidence="1">
    <location>
        <begin position="142"/>
        <end position="162"/>
    </location>
</feature>
<keyword evidence="1" id="KW-0812">Transmembrane</keyword>
<keyword evidence="4" id="KW-1185">Reference proteome</keyword>
<dbReference type="InterPro" id="IPR052776">
    <property type="entry name" value="Chloro_ReproSupport/MetalTrans"/>
</dbReference>
<feature type="domain" description="Urease accessory protein UreH-like transmembrane" evidence="2">
    <location>
        <begin position="28"/>
        <end position="221"/>
    </location>
</feature>
<keyword evidence="1" id="KW-0472">Membrane</keyword>
<name>A0A4S1DX80_9FLAO</name>
<dbReference type="EMBL" id="SRSO01000016">
    <property type="protein sequence ID" value="TGV02148.1"/>
    <property type="molecule type" value="Genomic_DNA"/>
</dbReference>
<dbReference type="InterPro" id="IPR036259">
    <property type="entry name" value="MFS_trans_sf"/>
</dbReference>
<reference evidence="3 4" key="1">
    <citation type="submission" date="2019-04" db="EMBL/GenBank/DDBJ databases">
        <authorList>
            <person name="Liu A."/>
        </authorList>
    </citation>
    <scope>NUCLEOTIDE SEQUENCE [LARGE SCALE GENOMIC DNA]</scope>
    <source>
        <strain evidence="3 4">RZ03</strain>
    </source>
</reference>